<evidence type="ECO:0000256" key="1">
    <source>
        <dbReference type="SAM" id="MobiDB-lite"/>
    </source>
</evidence>
<evidence type="ECO:0000313" key="2">
    <source>
        <dbReference type="EMBL" id="RYC74941.1"/>
    </source>
</evidence>
<evidence type="ECO:0000313" key="3">
    <source>
        <dbReference type="Proteomes" id="UP001191019"/>
    </source>
</evidence>
<gene>
    <name evidence="2" type="ORF">G3RUM_00218</name>
</gene>
<reference evidence="2 3" key="1">
    <citation type="journal article" date="2018" name="bioRxiv">
        <title>Evidence of independent acquisition and adaption of ultra-small bacteria to human hosts across the highly diverse yet reduced genomes of the phylum Saccharibacteria.</title>
        <authorList>
            <person name="McLean J.S."/>
            <person name="Bor B."/>
            <person name="To T.T."/>
            <person name="Liu Q."/>
            <person name="Kearns K.A."/>
            <person name="Solden L.M."/>
            <person name="Wrighton K.C."/>
            <person name="He X."/>
            <person name="Shi W."/>
        </authorList>
    </citation>
    <scope>NUCLEOTIDE SEQUENCE [LARGE SCALE GENOMIC DNA]</scope>
    <source>
        <strain evidence="2 3">TM7_G3_2_Rum_HOT_351B</strain>
    </source>
</reference>
<name>A0ABY0FM42_9BACT</name>
<accession>A0ABY0FM42</accession>
<feature type="region of interest" description="Disordered" evidence="1">
    <location>
        <begin position="1"/>
        <end position="108"/>
    </location>
</feature>
<reference evidence="2 3" key="2">
    <citation type="journal article" date="2020" name="Cell Rep.">
        <title>Acquisition and Adaptation of Ultra-small Parasitic Reduced Genome Bacteria to Mammalian Hosts.</title>
        <authorList>
            <person name="McLean J.S."/>
            <person name="Bor B."/>
            <person name="Kerns K.A."/>
            <person name="Liu Q."/>
            <person name="To T.T."/>
            <person name="Solden L."/>
            <person name="Hendrickson E.L."/>
            <person name="Wrighton K."/>
            <person name="Shi W."/>
            <person name="He X."/>
        </authorList>
    </citation>
    <scope>NUCLEOTIDE SEQUENCE [LARGE SCALE GENOMIC DNA]</scope>
    <source>
        <strain evidence="2 3">TM7_G3_2_Rum_HOT_351B</strain>
    </source>
</reference>
<proteinExistence type="predicted"/>
<dbReference type="Proteomes" id="UP001191019">
    <property type="component" value="Unassembled WGS sequence"/>
</dbReference>
<feature type="compositionally biased region" description="Pro residues" evidence="1">
    <location>
        <begin position="84"/>
        <end position="108"/>
    </location>
</feature>
<protein>
    <submittedName>
        <fullName evidence="2">Uncharacterized protein</fullName>
    </submittedName>
</protein>
<sequence>MDQNQTVDNDLQKAIDDITNTTNVDPVFSDPVAAPSSVPEGDTGELDEPVGPFPEPKVEMVTPGPEPIAPFEPIDIPDLSAPTPATPSMPPMPEPTVQPAPTPEPTPSVAPTTFNTTAPAPAGLNTHQVKEAALRDLIPLLDHINMTPSQKFNICRNIFEDLRDYTVLEQAYRAASEIPDETERAEALLYLVESIDKM</sequence>
<comment type="caution">
    <text evidence="2">The sequence shown here is derived from an EMBL/GenBank/DDBJ whole genome shotgun (WGS) entry which is preliminary data.</text>
</comment>
<keyword evidence="3" id="KW-1185">Reference proteome</keyword>
<dbReference type="RefSeq" id="WP_129734557.1">
    <property type="nucleotide sequence ID" value="NZ_PRLM01000002.1"/>
</dbReference>
<dbReference type="EMBL" id="PRLM01000002">
    <property type="protein sequence ID" value="RYC74941.1"/>
    <property type="molecule type" value="Genomic_DNA"/>
</dbReference>
<organism evidence="2 3">
    <name type="scientific">Candidatus Nanosyncoccus alces</name>
    <dbReference type="NCBI Taxonomy" id="2171997"/>
    <lineage>
        <taxon>Bacteria</taxon>
        <taxon>Candidatus Saccharimonadota</taxon>
        <taxon>Candidatus Nanosyncoccalia</taxon>
        <taxon>Candidatus Nanosyncoccales</taxon>
        <taxon>Candidatus Nanosyncoccaceae</taxon>
        <taxon>Candidatus Nanosyncoccus</taxon>
    </lineage>
</organism>